<evidence type="ECO:0000256" key="3">
    <source>
        <dbReference type="ARBA" id="ARBA00022692"/>
    </source>
</evidence>
<dbReference type="RefSeq" id="WP_224035187.1">
    <property type="nucleotide sequence ID" value="NZ_AP024849.1"/>
</dbReference>
<dbReference type="InterPro" id="IPR052155">
    <property type="entry name" value="Biofilm_reg_signaling"/>
</dbReference>
<dbReference type="CDD" id="cd18774">
    <property type="entry name" value="PDC2_HK_sensor"/>
    <property type="match status" value="1"/>
</dbReference>
<dbReference type="Pfam" id="PF00672">
    <property type="entry name" value="HAMP"/>
    <property type="match status" value="1"/>
</dbReference>
<dbReference type="InterPro" id="IPR003660">
    <property type="entry name" value="HAMP_dom"/>
</dbReference>
<dbReference type="Gene3D" id="3.30.70.270">
    <property type="match status" value="1"/>
</dbReference>
<proteinExistence type="predicted"/>
<keyword evidence="4 6" id="KW-1133">Transmembrane helix</keyword>
<dbReference type="InterPro" id="IPR000014">
    <property type="entry name" value="PAS"/>
</dbReference>
<dbReference type="InterPro" id="IPR033479">
    <property type="entry name" value="dCache_1"/>
</dbReference>
<feature type="domain" description="PAC" evidence="7">
    <location>
        <begin position="582"/>
        <end position="634"/>
    </location>
</feature>
<dbReference type="InterPro" id="IPR043128">
    <property type="entry name" value="Rev_trsase/Diguanyl_cyclase"/>
</dbReference>
<name>A0ABM7TAH5_9CLOT</name>
<dbReference type="InterPro" id="IPR001610">
    <property type="entry name" value="PAC"/>
</dbReference>
<dbReference type="PROSITE" id="PS50113">
    <property type="entry name" value="PAC"/>
    <property type="match status" value="2"/>
</dbReference>
<keyword evidence="11" id="KW-1185">Reference proteome</keyword>
<dbReference type="Pfam" id="PF08447">
    <property type="entry name" value="PAS_3"/>
    <property type="match status" value="2"/>
</dbReference>
<dbReference type="InterPro" id="IPR013655">
    <property type="entry name" value="PAS_fold_3"/>
</dbReference>
<feature type="domain" description="GGDEF" evidence="9">
    <location>
        <begin position="665"/>
        <end position="798"/>
    </location>
</feature>
<organism evidence="10 11">
    <name type="scientific">Clostridium gelidum</name>
    <dbReference type="NCBI Taxonomy" id="704125"/>
    <lineage>
        <taxon>Bacteria</taxon>
        <taxon>Bacillati</taxon>
        <taxon>Bacillota</taxon>
        <taxon>Clostridia</taxon>
        <taxon>Eubacteriales</taxon>
        <taxon>Clostridiaceae</taxon>
        <taxon>Clostridium</taxon>
    </lineage>
</organism>
<evidence type="ECO:0000256" key="4">
    <source>
        <dbReference type="ARBA" id="ARBA00022989"/>
    </source>
</evidence>
<dbReference type="SMART" id="SM00086">
    <property type="entry name" value="PAC"/>
    <property type="match status" value="2"/>
</dbReference>
<dbReference type="NCBIfam" id="TIGR00254">
    <property type="entry name" value="GGDEF"/>
    <property type="match status" value="1"/>
</dbReference>
<dbReference type="SMART" id="SM00267">
    <property type="entry name" value="GGDEF"/>
    <property type="match status" value="1"/>
</dbReference>
<reference evidence="11" key="1">
    <citation type="submission" date="2021-07" db="EMBL/GenBank/DDBJ databases">
        <title>Complete genome sequencing of a Clostridium isolate.</title>
        <authorList>
            <person name="Ueki A."/>
            <person name="Tonouchi A."/>
        </authorList>
    </citation>
    <scope>NUCLEOTIDE SEQUENCE [LARGE SCALE GENOMIC DNA]</scope>
    <source>
        <strain evidence="11">C5S11</strain>
    </source>
</reference>
<keyword evidence="5 6" id="KW-0472">Membrane</keyword>
<dbReference type="PROSITE" id="PS50885">
    <property type="entry name" value="HAMP"/>
    <property type="match status" value="1"/>
</dbReference>
<evidence type="ECO:0000256" key="1">
    <source>
        <dbReference type="ARBA" id="ARBA00004651"/>
    </source>
</evidence>
<evidence type="ECO:0000313" key="10">
    <source>
        <dbReference type="EMBL" id="BCZ48962.1"/>
    </source>
</evidence>
<dbReference type="Proteomes" id="UP000824633">
    <property type="component" value="Chromosome"/>
</dbReference>
<dbReference type="NCBIfam" id="TIGR00229">
    <property type="entry name" value="sensory_box"/>
    <property type="match status" value="2"/>
</dbReference>
<evidence type="ECO:0008006" key="12">
    <source>
        <dbReference type="Google" id="ProtNLM"/>
    </source>
</evidence>
<evidence type="ECO:0000259" key="7">
    <source>
        <dbReference type="PROSITE" id="PS50113"/>
    </source>
</evidence>
<dbReference type="PANTHER" id="PTHR44757">
    <property type="entry name" value="DIGUANYLATE CYCLASE DGCP"/>
    <property type="match status" value="1"/>
</dbReference>
<dbReference type="CDD" id="cd01949">
    <property type="entry name" value="GGDEF"/>
    <property type="match status" value="1"/>
</dbReference>
<dbReference type="InterPro" id="IPR000700">
    <property type="entry name" value="PAS-assoc_C"/>
</dbReference>
<comment type="subcellular location">
    <subcellularLocation>
        <location evidence="1">Cell membrane</location>
        <topology evidence="1">Multi-pass membrane protein</topology>
    </subcellularLocation>
</comment>
<evidence type="ECO:0000259" key="9">
    <source>
        <dbReference type="PROSITE" id="PS50887"/>
    </source>
</evidence>
<feature type="transmembrane region" description="Helical" evidence="6">
    <location>
        <begin position="295"/>
        <end position="316"/>
    </location>
</feature>
<gene>
    <name evidence="10" type="ORF">psyc5s11_50290</name>
</gene>
<dbReference type="Pfam" id="PF02743">
    <property type="entry name" value="dCache_1"/>
    <property type="match status" value="1"/>
</dbReference>
<dbReference type="PANTHER" id="PTHR44757:SF2">
    <property type="entry name" value="BIOFILM ARCHITECTURE MAINTENANCE PROTEIN MBAA"/>
    <property type="match status" value="1"/>
</dbReference>
<dbReference type="Pfam" id="PF00990">
    <property type="entry name" value="GGDEF"/>
    <property type="match status" value="1"/>
</dbReference>
<protein>
    <recommendedName>
        <fullName evidence="12">Diguanylate cyclase</fullName>
    </recommendedName>
</protein>
<dbReference type="CDD" id="cd06225">
    <property type="entry name" value="HAMP"/>
    <property type="match status" value="1"/>
</dbReference>
<dbReference type="InterPro" id="IPR029787">
    <property type="entry name" value="Nucleotide_cyclase"/>
</dbReference>
<dbReference type="Gene3D" id="6.10.340.10">
    <property type="match status" value="1"/>
</dbReference>
<accession>A0ABM7TAH5</accession>
<dbReference type="SUPFAM" id="SSF158472">
    <property type="entry name" value="HAMP domain-like"/>
    <property type="match status" value="1"/>
</dbReference>
<evidence type="ECO:0000313" key="11">
    <source>
        <dbReference type="Proteomes" id="UP000824633"/>
    </source>
</evidence>
<dbReference type="Gene3D" id="3.30.450.20">
    <property type="entry name" value="PAS domain"/>
    <property type="match status" value="3"/>
</dbReference>
<evidence type="ECO:0000259" key="8">
    <source>
        <dbReference type="PROSITE" id="PS50885"/>
    </source>
</evidence>
<dbReference type="InterPro" id="IPR035965">
    <property type="entry name" value="PAS-like_dom_sf"/>
</dbReference>
<sequence length="799" mass="92558">MNIRKKFVIFSIILGLVPVTISTSVSIAHFNARDIEMIKQNVITEANHQSTHLEYFFDENVSNLNIMSKMSAVKELLLDSNNKLNIENQKDNREKLNELFTDRINEQFYLSIELLINKDEIIIATSDNKYINTEIILSSEEIQRLKSNQVVVSNIIERETFNKGIKSAMIIKPIFSGNEYQGAVINVINMNYFNNVVKRIEFFKHGNVTIMDSNEKIAASSSENVRESSNTIIHPNNLSEQCNNIDFNSNPNGVIEYTIDGIEKIGYYSRINNTGWIVLSGTDWNEFKEPIHKSISSIVIFSIFILIIIMVSYTFAINHFSKPIYKLLEVIRKMKQGDYKERFTYDKDNEFGEISTAFNDLIDTVEKNKKYIEDKNRDLESLTSNIPGGVHRCRIENEEFYFDFLNGGCLNLLGYEKHEFKEIFNKKLIDFVFKKDRKRVVTEIKEQLSKSNKYTVEYRVKRKDGSLIWLLDNGKMIKNRDGKLFTYNVAINITKTKITQENLRLSEERYSIIMSQTEDIIFEWNIEEDTISFSENWEKKFNYEPIIFDVSKKIYQSNLIYKDDVKKLGAMINDIIYGDTYNETQIRFRNNNDKYIWCKVRITAMFDENGDIFKAIGAIIDIDKEKIEAEKLIFKAQRDSLTGLYNKGTAESIIEEYLKNEGLNNKGALFMIDVDYFKAINDNLGHLAGDFVLSNISSMLLEVFNENSIIGRIGGDEFIVFLKNIDSEEFLYKKADDLVNGFRTDFVGETKDYKVSGSIGIAKFPEHGKTYKELFVNADEAVYLAKNKGRDNYCVFGDI</sequence>
<dbReference type="SUPFAM" id="SSF55785">
    <property type="entry name" value="PYP-like sensor domain (PAS domain)"/>
    <property type="match status" value="2"/>
</dbReference>
<evidence type="ECO:0000256" key="6">
    <source>
        <dbReference type="SAM" id="Phobius"/>
    </source>
</evidence>
<feature type="domain" description="PAC" evidence="7">
    <location>
        <begin position="454"/>
        <end position="505"/>
    </location>
</feature>
<dbReference type="SMART" id="SM00304">
    <property type="entry name" value="HAMP"/>
    <property type="match status" value="1"/>
</dbReference>
<dbReference type="PROSITE" id="PS50887">
    <property type="entry name" value="GGDEF"/>
    <property type="match status" value="1"/>
</dbReference>
<evidence type="ECO:0000256" key="2">
    <source>
        <dbReference type="ARBA" id="ARBA00022475"/>
    </source>
</evidence>
<keyword evidence="3 6" id="KW-0812">Transmembrane</keyword>
<keyword evidence="2" id="KW-1003">Cell membrane</keyword>
<dbReference type="CDD" id="cd00130">
    <property type="entry name" value="PAS"/>
    <property type="match status" value="2"/>
</dbReference>
<dbReference type="EMBL" id="AP024849">
    <property type="protein sequence ID" value="BCZ48962.1"/>
    <property type="molecule type" value="Genomic_DNA"/>
</dbReference>
<dbReference type="SUPFAM" id="SSF55073">
    <property type="entry name" value="Nucleotide cyclase"/>
    <property type="match status" value="1"/>
</dbReference>
<feature type="domain" description="HAMP" evidence="8">
    <location>
        <begin position="318"/>
        <end position="370"/>
    </location>
</feature>
<evidence type="ECO:0000256" key="5">
    <source>
        <dbReference type="ARBA" id="ARBA00023136"/>
    </source>
</evidence>
<dbReference type="InterPro" id="IPR000160">
    <property type="entry name" value="GGDEF_dom"/>
</dbReference>